<dbReference type="EMBL" id="JACHMQ010000001">
    <property type="protein sequence ID" value="MBB6400321.1"/>
    <property type="molecule type" value="Genomic_DNA"/>
</dbReference>
<reference evidence="1 2" key="1">
    <citation type="submission" date="2020-08" db="EMBL/GenBank/DDBJ databases">
        <title>Sequencing the genomes of 1000 actinobacteria strains.</title>
        <authorList>
            <person name="Klenk H.-P."/>
        </authorList>
    </citation>
    <scope>NUCLEOTIDE SEQUENCE [LARGE SCALE GENOMIC DNA]</scope>
    <source>
        <strain evidence="1 2">DSM 43675</strain>
    </source>
</reference>
<evidence type="ECO:0000313" key="2">
    <source>
        <dbReference type="Proteomes" id="UP000546324"/>
    </source>
</evidence>
<organism evidence="1 2">
    <name type="scientific">Actinomadura coerulea</name>
    <dbReference type="NCBI Taxonomy" id="46159"/>
    <lineage>
        <taxon>Bacteria</taxon>
        <taxon>Bacillati</taxon>
        <taxon>Actinomycetota</taxon>
        <taxon>Actinomycetes</taxon>
        <taxon>Streptosporangiales</taxon>
        <taxon>Thermomonosporaceae</taxon>
        <taxon>Actinomadura</taxon>
    </lineage>
</organism>
<comment type="caution">
    <text evidence="1">The sequence shown here is derived from an EMBL/GenBank/DDBJ whole genome shotgun (WGS) entry which is preliminary data.</text>
</comment>
<dbReference type="AlphaFoldDB" id="A0A7X0L311"/>
<accession>A0A7X0L311</accession>
<proteinExistence type="predicted"/>
<protein>
    <submittedName>
        <fullName evidence="1">Uncharacterized protein</fullName>
    </submittedName>
</protein>
<evidence type="ECO:0000313" key="1">
    <source>
        <dbReference type="EMBL" id="MBB6400321.1"/>
    </source>
</evidence>
<name>A0A7X0L311_9ACTN</name>
<gene>
    <name evidence="1" type="ORF">BKA00_007235</name>
</gene>
<keyword evidence="2" id="KW-1185">Reference proteome</keyword>
<sequence length="36" mass="3540">MTAAPATDFLVSADGARVAVPGGAALVAGWTDRAPR</sequence>
<dbReference type="Proteomes" id="UP000546324">
    <property type="component" value="Unassembled WGS sequence"/>
</dbReference>